<evidence type="ECO:0000256" key="1">
    <source>
        <dbReference type="ARBA" id="ARBA00005253"/>
    </source>
</evidence>
<comment type="similarity">
    <text evidence="1">Belongs to the centrin family.</text>
</comment>
<gene>
    <name evidence="6" type="ORF">LDAN0321_LOCUS18321</name>
</gene>
<feature type="domain" description="EF-hand" evidence="5">
    <location>
        <begin position="32"/>
        <end position="67"/>
    </location>
</feature>
<evidence type="ECO:0000256" key="2">
    <source>
        <dbReference type="ARBA" id="ARBA00022737"/>
    </source>
</evidence>
<evidence type="ECO:0000313" key="6">
    <source>
        <dbReference type="EMBL" id="CAD9606031.1"/>
    </source>
</evidence>
<dbReference type="Gene3D" id="1.10.238.10">
    <property type="entry name" value="EF-hand"/>
    <property type="match status" value="2"/>
</dbReference>
<accession>A0A7S2LGT1</accession>
<name>A0A7S2LGT1_9STRA</name>
<dbReference type="CDD" id="cd00051">
    <property type="entry name" value="EFh"/>
    <property type="match status" value="1"/>
</dbReference>
<reference evidence="6" key="1">
    <citation type="submission" date="2021-01" db="EMBL/GenBank/DDBJ databases">
        <authorList>
            <person name="Corre E."/>
            <person name="Pelletier E."/>
            <person name="Niang G."/>
            <person name="Scheremetjew M."/>
            <person name="Finn R."/>
            <person name="Kale V."/>
            <person name="Holt S."/>
            <person name="Cochrane G."/>
            <person name="Meng A."/>
            <person name="Brown T."/>
            <person name="Cohen L."/>
        </authorList>
    </citation>
    <scope>NUCLEOTIDE SEQUENCE</scope>
    <source>
        <strain evidence="6">B650</strain>
    </source>
</reference>
<dbReference type="SUPFAM" id="SSF47473">
    <property type="entry name" value="EF-hand"/>
    <property type="match status" value="1"/>
</dbReference>
<proteinExistence type="inferred from homology"/>
<dbReference type="Pfam" id="PF13499">
    <property type="entry name" value="EF-hand_7"/>
    <property type="match status" value="2"/>
</dbReference>
<dbReference type="PROSITE" id="PS00018">
    <property type="entry name" value="EF_HAND_1"/>
    <property type="match status" value="1"/>
</dbReference>
<dbReference type="GO" id="GO:0005509">
    <property type="term" value="F:calcium ion binding"/>
    <property type="evidence" value="ECO:0007669"/>
    <property type="project" value="InterPro"/>
</dbReference>
<dbReference type="InterPro" id="IPR018247">
    <property type="entry name" value="EF_Hand_1_Ca_BS"/>
</dbReference>
<feature type="compositionally biased region" description="Low complexity" evidence="4">
    <location>
        <begin position="193"/>
        <end position="204"/>
    </location>
</feature>
<evidence type="ECO:0000259" key="5">
    <source>
        <dbReference type="PROSITE" id="PS50222"/>
    </source>
</evidence>
<dbReference type="EMBL" id="HBGY01029510">
    <property type="protein sequence ID" value="CAD9606031.1"/>
    <property type="molecule type" value="Transcribed_RNA"/>
</dbReference>
<feature type="domain" description="EF-hand" evidence="5">
    <location>
        <begin position="135"/>
        <end position="170"/>
    </location>
</feature>
<feature type="region of interest" description="Disordered" evidence="4">
    <location>
        <begin position="191"/>
        <end position="213"/>
    </location>
</feature>
<dbReference type="InterPro" id="IPR011992">
    <property type="entry name" value="EF-hand-dom_pair"/>
</dbReference>
<dbReference type="InterPro" id="IPR002048">
    <property type="entry name" value="EF_hand_dom"/>
</dbReference>
<dbReference type="PANTHER" id="PTHR23050">
    <property type="entry name" value="CALCIUM BINDING PROTEIN"/>
    <property type="match status" value="1"/>
</dbReference>
<dbReference type="AlphaFoldDB" id="A0A7S2LGT1"/>
<sequence length="238" mass="26907">MDHVQGALENFGTYGKFKKVALMIIAHTSSVAEVQHLRQAFNTYDSDNRGTISYSQFKSALHSFFYSDEEIDLMFRALDVDERGIIHYTEFLAATLETHGMIEEDRIAECFDRLDNSSTGYISKEDLYGILGPECTDEDVDNCMAEADFDCDNMISYDDFLMLFHDQQQNLDDNVQKIVLRRRHSLTNLNDIRSSSRSPKASRSPKTRLSCGSAGGIDHLSASMSTAGETCDDWNYVV</sequence>
<keyword evidence="2" id="KW-0677">Repeat</keyword>
<evidence type="ECO:0000256" key="4">
    <source>
        <dbReference type="SAM" id="MobiDB-lite"/>
    </source>
</evidence>
<evidence type="ECO:0000256" key="3">
    <source>
        <dbReference type="ARBA" id="ARBA00022837"/>
    </source>
</evidence>
<organism evidence="6">
    <name type="scientific">Leptocylindrus danicus</name>
    <dbReference type="NCBI Taxonomy" id="163516"/>
    <lineage>
        <taxon>Eukaryota</taxon>
        <taxon>Sar</taxon>
        <taxon>Stramenopiles</taxon>
        <taxon>Ochrophyta</taxon>
        <taxon>Bacillariophyta</taxon>
        <taxon>Coscinodiscophyceae</taxon>
        <taxon>Chaetocerotophycidae</taxon>
        <taxon>Leptocylindrales</taxon>
        <taxon>Leptocylindraceae</taxon>
        <taxon>Leptocylindrus</taxon>
    </lineage>
</organism>
<keyword evidence="3" id="KW-0106">Calcium</keyword>
<dbReference type="InterPro" id="IPR050145">
    <property type="entry name" value="Centrin_CML-like"/>
</dbReference>
<protein>
    <recommendedName>
        <fullName evidence="5">EF-hand domain-containing protein</fullName>
    </recommendedName>
</protein>
<dbReference type="PROSITE" id="PS50222">
    <property type="entry name" value="EF_HAND_2"/>
    <property type="match status" value="2"/>
</dbReference>
<dbReference type="FunFam" id="1.10.238.10:FF:000178">
    <property type="entry name" value="Calmodulin-2 A"/>
    <property type="match status" value="1"/>
</dbReference>
<dbReference type="SMART" id="SM00054">
    <property type="entry name" value="EFh"/>
    <property type="match status" value="4"/>
</dbReference>
<dbReference type="GO" id="GO:0043226">
    <property type="term" value="C:organelle"/>
    <property type="evidence" value="ECO:0007669"/>
    <property type="project" value="UniProtKB-ARBA"/>
</dbReference>